<dbReference type="Proteomes" id="UP001148662">
    <property type="component" value="Unassembled WGS sequence"/>
</dbReference>
<reference evidence="1" key="1">
    <citation type="submission" date="2022-07" db="EMBL/GenBank/DDBJ databases">
        <title>Genome Sequence of Phlebia brevispora.</title>
        <authorList>
            <person name="Buettner E."/>
        </authorList>
    </citation>
    <scope>NUCLEOTIDE SEQUENCE</scope>
    <source>
        <strain evidence="1">MPL23</strain>
    </source>
</reference>
<keyword evidence="2" id="KW-1185">Reference proteome</keyword>
<proteinExistence type="predicted"/>
<accession>A0ACC1TE22</accession>
<evidence type="ECO:0000313" key="2">
    <source>
        <dbReference type="Proteomes" id="UP001148662"/>
    </source>
</evidence>
<sequence>MSSPHTLDQNPAALLAMVPTPSGADGAQASDVSFQPPATGFHEDWEVNSMLLLDIFGVSPCADISSGVCMTTTTPHTVPPVGVRKSLCQCLSAECMTLQTLTDIADSNPENDERVSADASELLLLGPVPHRSLRDLSPPQNTIDIPGTVGDEDGAVTPLTELAEEDVADEDNDELAALGLRLVPQRRYVASHQAPRELRQVVYTWGGSVGIPLEAVVAGNLDGIDSSLERDTFSIFKKKIHYRLEWPGYKSFAYAKNVRGSTGPITRAAVVVQIVEMIEAFIDENASQASQDPEWRVGPDGITVESLVLVGLDFVSQGSVQPRLANATVESCIFNSSHVPDVSYHSVLFITGQELRFIKALAHACSGSYTYGAQSTRKLSVGMPSQSETQRAIVSSELTKPSASSVQDRLATGPHLISHGDLLSALRLPRRLHWMPHLSQPRWRGGTLAETVHIPAISYNKVCMPIDCKRLVDEPLETHLASTFKWSCTVKPQVLNMMAPTRGDFAMLLVIPEPRKNPIIEASRDALFLRIFDTTLFFRISRNGGDAQLQSRASLSCVSMGCALAAYSRSAQFIIHSRLGYLCYAPQTDSTEFSHLLPGLFFPSDSQYRGYVFFCNYPLAYARSVPEEKRAARSLRLILTGYMA</sequence>
<gene>
    <name evidence="1" type="ORF">NM688_g586</name>
</gene>
<organism evidence="1 2">
    <name type="scientific">Phlebia brevispora</name>
    <dbReference type="NCBI Taxonomy" id="194682"/>
    <lineage>
        <taxon>Eukaryota</taxon>
        <taxon>Fungi</taxon>
        <taxon>Dikarya</taxon>
        <taxon>Basidiomycota</taxon>
        <taxon>Agaricomycotina</taxon>
        <taxon>Agaricomycetes</taxon>
        <taxon>Polyporales</taxon>
        <taxon>Meruliaceae</taxon>
        <taxon>Phlebia</taxon>
    </lineage>
</organism>
<dbReference type="EMBL" id="JANHOG010000050">
    <property type="protein sequence ID" value="KAJ3559028.1"/>
    <property type="molecule type" value="Genomic_DNA"/>
</dbReference>
<name>A0ACC1TE22_9APHY</name>
<evidence type="ECO:0000313" key="1">
    <source>
        <dbReference type="EMBL" id="KAJ3559028.1"/>
    </source>
</evidence>
<comment type="caution">
    <text evidence="1">The sequence shown here is derived from an EMBL/GenBank/DDBJ whole genome shotgun (WGS) entry which is preliminary data.</text>
</comment>
<protein>
    <submittedName>
        <fullName evidence="1">Uncharacterized protein</fullName>
    </submittedName>
</protein>